<organism evidence="1 2">
    <name type="scientific">Burkholderia singularis</name>
    <dbReference type="NCBI Taxonomy" id="1503053"/>
    <lineage>
        <taxon>Bacteria</taxon>
        <taxon>Pseudomonadati</taxon>
        <taxon>Pseudomonadota</taxon>
        <taxon>Betaproteobacteria</taxon>
        <taxon>Burkholderiales</taxon>
        <taxon>Burkholderiaceae</taxon>
        <taxon>Burkholderia</taxon>
        <taxon>pseudomallei group</taxon>
    </lineage>
</organism>
<accession>A0A238H9L0</accession>
<dbReference type="EMBL" id="FXAN01000084">
    <property type="protein sequence ID" value="SMG01908.1"/>
    <property type="molecule type" value="Genomic_DNA"/>
</dbReference>
<dbReference type="AlphaFoldDB" id="A0A238H9L0"/>
<evidence type="ECO:0000313" key="1">
    <source>
        <dbReference type="EMBL" id="SMG01908.1"/>
    </source>
</evidence>
<dbReference type="Proteomes" id="UP000198460">
    <property type="component" value="Unassembled WGS sequence"/>
</dbReference>
<proteinExistence type="predicted"/>
<gene>
    <name evidence="1" type="ORF">BSIN_4665</name>
</gene>
<protein>
    <submittedName>
        <fullName evidence="1">Uncharacterized protein</fullName>
    </submittedName>
</protein>
<sequence length="56" mass="5907">MPSCFASALCSRALSPRFTAVRRSRAMRPYRDNRIAHAAGALQAGPASSSANSALK</sequence>
<name>A0A238H9L0_9BURK</name>
<reference evidence="1 2" key="1">
    <citation type="submission" date="2017-04" db="EMBL/GenBank/DDBJ databases">
        <authorList>
            <person name="Afonso C.L."/>
            <person name="Miller P.J."/>
            <person name="Scott M.A."/>
            <person name="Spackman E."/>
            <person name="Goraichik I."/>
            <person name="Dimitrov K.M."/>
            <person name="Suarez D.L."/>
            <person name="Swayne D.E."/>
        </authorList>
    </citation>
    <scope>NUCLEOTIDE SEQUENCE [LARGE SCALE GENOMIC DNA]</scope>
    <source>
        <strain evidence="1">LMG 28154</strain>
    </source>
</reference>
<evidence type="ECO:0000313" key="2">
    <source>
        <dbReference type="Proteomes" id="UP000198460"/>
    </source>
</evidence>